<keyword evidence="2" id="KW-1185">Reference proteome</keyword>
<evidence type="ECO:0000313" key="2">
    <source>
        <dbReference type="Proteomes" id="UP000295087"/>
    </source>
</evidence>
<reference evidence="1 2" key="1">
    <citation type="submission" date="2019-03" db="EMBL/GenBank/DDBJ databases">
        <title>Genomic Encyclopedia of Type Strains, Phase IV (KMG-IV): sequencing the most valuable type-strain genomes for metagenomic binning, comparative biology and taxonomic classification.</title>
        <authorList>
            <person name="Goeker M."/>
        </authorList>
    </citation>
    <scope>NUCLEOTIDE SEQUENCE [LARGE SCALE GENOMIC DNA]</scope>
    <source>
        <strain evidence="1 2">DSM 44496</strain>
    </source>
</reference>
<gene>
    <name evidence="1" type="ORF">DFR75_106114</name>
</gene>
<proteinExistence type="predicted"/>
<dbReference type="EMBL" id="SNXK01000006">
    <property type="protein sequence ID" value="TDP32324.1"/>
    <property type="molecule type" value="Genomic_DNA"/>
</dbReference>
<organism evidence="1 2">
    <name type="scientific">Nocardia ignorata</name>
    <dbReference type="NCBI Taxonomy" id="145285"/>
    <lineage>
        <taxon>Bacteria</taxon>
        <taxon>Bacillati</taxon>
        <taxon>Actinomycetota</taxon>
        <taxon>Actinomycetes</taxon>
        <taxon>Mycobacteriales</taxon>
        <taxon>Nocardiaceae</taxon>
        <taxon>Nocardia</taxon>
    </lineage>
</organism>
<dbReference type="AlphaFoldDB" id="A0A4R6P3H4"/>
<name>A0A4R6P3H4_NOCIG</name>
<evidence type="ECO:0000313" key="1">
    <source>
        <dbReference type="EMBL" id="TDP32324.1"/>
    </source>
</evidence>
<comment type="caution">
    <text evidence="1">The sequence shown here is derived from an EMBL/GenBank/DDBJ whole genome shotgun (WGS) entry which is preliminary data.</text>
</comment>
<protein>
    <submittedName>
        <fullName evidence="1">Uncharacterized protein</fullName>
    </submittedName>
</protein>
<sequence length="53" mass="5878">MEEAAQIRQRWEAAGKPECDSHTLVREYYLGTATGDKVCTKCGGTFLNGQQVE</sequence>
<dbReference type="Proteomes" id="UP000295087">
    <property type="component" value="Unassembled WGS sequence"/>
</dbReference>
<accession>A0A4R6P3H4</accession>